<accession>A0A5A8CCL4</accession>
<dbReference type="Proteomes" id="UP000324907">
    <property type="component" value="Unassembled WGS sequence"/>
</dbReference>
<dbReference type="InterPro" id="IPR014780">
    <property type="entry name" value="tRNA_psdUridine_synth_TruB"/>
</dbReference>
<dbReference type="Gene3D" id="3.30.2350.10">
    <property type="entry name" value="Pseudouridine synthase"/>
    <property type="match status" value="1"/>
</dbReference>
<dbReference type="EMBL" id="VLTL01000019">
    <property type="protein sequence ID" value="KAA0169775.1"/>
    <property type="molecule type" value="Genomic_DNA"/>
</dbReference>
<evidence type="ECO:0000256" key="3">
    <source>
        <dbReference type="ARBA" id="ARBA00022694"/>
    </source>
</evidence>
<comment type="similarity">
    <text evidence="1">Belongs to the pseudouridine synthase TruB family.</text>
</comment>
<gene>
    <name evidence="7" type="ORF">FNF28_01894</name>
    <name evidence="6" type="ORF">FNF29_05022</name>
</gene>
<organism evidence="6 8">
    <name type="scientific">Cafeteria roenbergensis</name>
    <name type="common">Marine flagellate</name>
    <dbReference type="NCBI Taxonomy" id="33653"/>
    <lineage>
        <taxon>Eukaryota</taxon>
        <taxon>Sar</taxon>
        <taxon>Stramenopiles</taxon>
        <taxon>Bigyra</taxon>
        <taxon>Opalozoa</taxon>
        <taxon>Bicosoecida</taxon>
        <taxon>Cafeteriaceae</taxon>
        <taxon>Cafeteria</taxon>
    </lineage>
</organism>
<dbReference type="AlphaFoldDB" id="A0A5A8CCL4"/>
<dbReference type="GO" id="GO:0160148">
    <property type="term" value="F:tRNA pseudouridine(55) synthase activity"/>
    <property type="evidence" value="ECO:0007669"/>
    <property type="project" value="UniProtKB-EC"/>
</dbReference>
<evidence type="ECO:0000256" key="2">
    <source>
        <dbReference type="ARBA" id="ARBA00012787"/>
    </source>
</evidence>
<dbReference type="EMBL" id="VLTN01000032">
    <property type="protein sequence ID" value="KAA0150685.1"/>
    <property type="molecule type" value="Genomic_DNA"/>
</dbReference>
<dbReference type="GO" id="GO:1990481">
    <property type="term" value="P:mRNA pseudouridine synthesis"/>
    <property type="evidence" value="ECO:0007669"/>
    <property type="project" value="TreeGrafter"/>
</dbReference>
<sequence>MAAELAASPRLFGGFLNLAKPAGPRCSTMLNAVASHIASVAGPGKRGRVKAGWVGTLDPMASGVVPVALGGATRCIELMPAGWKRYRARVLLGAGSASDDADADESWAACDFTGAARDLHLRLAQAAAEPRGTAHVQLLPSSPTAEQLLASVASAARALSGPTAQTPSLVSALRVDGERAHELARRGELTADKLQARPQLVRSVRACRAWERPSEATMQAAEAALVGLSKLGWEAGAPLPAGLGLDERSLWARHRALAQLAATGALQGCSEVEIDVVCDGGTFIRALARDIGALLGTSALLTSLERTESSGMALSTAMAPAQAAEAGYQTIVAGTALHAAGAPSVLLSSSEGELAVAQGALASASAADEDAAPRVATQAAWALLQRRKDVARAGPTGQTELSIPVLVERPDWPGAANSDMGQLSLPLQVAAGAVPSAAAAEAIVQDAVSDAELRRIGEALLANVGAVARVKLQRRDASDWTTARRSRGGYRSRR</sequence>
<dbReference type="SUPFAM" id="SSF55120">
    <property type="entry name" value="Pseudouridine synthase"/>
    <property type="match status" value="1"/>
</dbReference>
<evidence type="ECO:0000313" key="9">
    <source>
        <dbReference type="Proteomes" id="UP000324907"/>
    </source>
</evidence>
<comment type="caution">
    <text evidence="6">The sequence shown here is derived from an EMBL/GenBank/DDBJ whole genome shotgun (WGS) entry which is preliminary data.</text>
</comment>
<keyword evidence="8" id="KW-1185">Reference proteome</keyword>
<dbReference type="PANTHER" id="PTHR13767">
    <property type="entry name" value="TRNA-PSEUDOURIDINE SYNTHASE"/>
    <property type="match status" value="1"/>
</dbReference>
<dbReference type="Proteomes" id="UP000323011">
    <property type="component" value="Unassembled WGS sequence"/>
</dbReference>
<feature type="domain" description="Pseudouridine synthase II N-terminal" evidence="5">
    <location>
        <begin position="49"/>
        <end position="104"/>
    </location>
</feature>
<protein>
    <recommendedName>
        <fullName evidence="2">tRNA pseudouridine(55) synthase</fullName>
        <ecNumber evidence="2">5.4.99.25</ecNumber>
    </recommendedName>
</protein>
<dbReference type="Pfam" id="PF01509">
    <property type="entry name" value="TruB_N"/>
    <property type="match status" value="1"/>
</dbReference>
<evidence type="ECO:0000313" key="6">
    <source>
        <dbReference type="EMBL" id="KAA0150685.1"/>
    </source>
</evidence>
<dbReference type="PANTHER" id="PTHR13767:SF2">
    <property type="entry name" value="PSEUDOURIDYLATE SYNTHASE TRUB1"/>
    <property type="match status" value="1"/>
</dbReference>
<evidence type="ECO:0000313" key="8">
    <source>
        <dbReference type="Proteomes" id="UP000323011"/>
    </source>
</evidence>
<name>A0A5A8CCL4_CAFRO</name>
<evidence type="ECO:0000313" key="7">
    <source>
        <dbReference type="EMBL" id="KAA0169775.1"/>
    </source>
</evidence>
<evidence type="ECO:0000259" key="5">
    <source>
        <dbReference type="Pfam" id="PF01509"/>
    </source>
</evidence>
<dbReference type="InterPro" id="IPR020103">
    <property type="entry name" value="PsdUridine_synth_cat_dom_sf"/>
</dbReference>
<proteinExistence type="inferred from homology"/>
<reference evidence="8 9" key="1">
    <citation type="submission" date="2019-07" db="EMBL/GenBank/DDBJ databases">
        <title>Genomes of Cafeteria roenbergensis.</title>
        <authorList>
            <person name="Fischer M.G."/>
            <person name="Hackl T."/>
            <person name="Roman M."/>
        </authorList>
    </citation>
    <scope>NUCLEOTIDE SEQUENCE [LARGE SCALE GENOMIC DNA]</scope>
    <source>
        <strain evidence="6 8">BVI</strain>
        <strain evidence="7 9">RCC970-E3</strain>
    </source>
</reference>
<dbReference type="GO" id="GO:0003723">
    <property type="term" value="F:RNA binding"/>
    <property type="evidence" value="ECO:0007669"/>
    <property type="project" value="InterPro"/>
</dbReference>
<dbReference type="EC" id="5.4.99.25" evidence="2"/>
<keyword evidence="3" id="KW-0819">tRNA processing</keyword>
<dbReference type="InterPro" id="IPR002501">
    <property type="entry name" value="PsdUridine_synth_N"/>
</dbReference>
<evidence type="ECO:0000256" key="4">
    <source>
        <dbReference type="ARBA" id="ARBA00023235"/>
    </source>
</evidence>
<keyword evidence="4" id="KW-0413">Isomerase</keyword>
<dbReference type="GO" id="GO:0006400">
    <property type="term" value="P:tRNA modification"/>
    <property type="evidence" value="ECO:0007669"/>
    <property type="project" value="TreeGrafter"/>
</dbReference>
<evidence type="ECO:0000256" key="1">
    <source>
        <dbReference type="ARBA" id="ARBA00008999"/>
    </source>
</evidence>